<keyword evidence="3" id="KW-0858">Xylan degradation</keyword>
<evidence type="ECO:0000256" key="4">
    <source>
        <dbReference type="ARBA" id="ARBA00022723"/>
    </source>
</evidence>
<evidence type="ECO:0000256" key="10">
    <source>
        <dbReference type="RuleBase" id="RU361238"/>
    </source>
</evidence>
<dbReference type="EC" id="3.1.1.-" evidence="10"/>
<dbReference type="Proteomes" id="UP001433268">
    <property type="component" value="Unassembled WGS sequence"/>
</dbReference>
<keyword evidence="6 10" id="KW-0378">Hydrolase</keyword>
<sequence>MRPESGLLGLTLPSLAATRSIQTAATFEEKCVQFRPEASVKNSTRTELQFVKAGAHVTLSDNDPTCGTDSQAVTADVCRIAMSIPTSNQSSITYEMWLPEDWSGRFLATGNGGIGGCVGYEDLAYGTANGFATVGTNNGHNGTRGDTFYQNDDVVADFGWRSLHTSVEVGKKLTALFYGAAVSKSYFIGCSLGGRQGIHSAEVFPDDFDGIVAGAPAVDFNNLYSSRARYFTITGEDGAQSFITADTWKTTIHDEVRRQCDGIDGAMDGIIEDPTLCKFEPETLLCGAKKDGGDCLTDAQVGTVNKIFSNYLWSNGSMLYPAMQPGSEIAASSGLYNGKAYAPSVGWFKFAVLENPAWDPTTFTTDDALIAGQKDPGGIRTWPSSLAAFEGRGGKILTHHGQQDQQITSFNSIRFYEHLASGMGYAPEQMDQFYRFFRIPGMGHCGSGPGAWVVGQAGSSAVQGIPFDREHNVLAAVVDWVEKGLAPEALVGTKFVNDTVGAGIAYQHTHCKYPAKSTFKGGEHNPSEVGELGFESCRAR</sequence>
<dbReference type="InterPro" id="IPR029058">
    <property type="entry name" value="AB_hydrolase_fold"/>
</dbReference>
<dbReference type="Gene3D" id="3.40.50.1820">
    <property type="entry name" value="alpha/beta hydrolase"/>
    <property type="match status" value="1"/>
</dbReference>
<comment type="catalytic activity">
    <reaction evidence="9">
        <text>feruloyl-polysaccharide + H2O = ferulate + polysaccharide.</text>
        <dbReference type="EC" id="3.1.1.73"/>
    </reaction>
</comment>
<dbReference type="EMBL" id="JAQQWN010000002">
    <property type="protein sequence ID" value="KAK8093850.1"/>
    <property type="molecule type" value="Genomic_DNA"/>
</dbReference>
<evidence type="ECO:0000256" key="2">
    <source>
        <dbReference type="ARBA" id="ARBA00022487"/>
    </source>
</evidence>
<evidence type="ECO:0000256" key="1">
    <source>
        <dbReference type="ARBA" id="ARBA00006249"/>
    </source>
</evidence>
<keyword evidence="7" id="KW-0106">Calcium</keyword>
<dbReference type="GeneID" id="92037910"/>
<proteinExistence type="inferred from homology"/>
<dbReference type="PANTHER" id="PTHR33938:SF15">
    <property type="entry name" value="FERULOYL ESTERASE B-RELATED"/>
    <property type="match status" value="1"/>
</dbReference>
<name>A0ABR1XAZ4_9PEZI</name>
<reference evidence="11 12" key="1">
    <citation type="submission" date="2023-01" db="EMBL/GenBank/DDBJ databases">
        <title>Analysis of 21 Apiospora genomes using comparative genomics revels a genus with tremendous synthesis potential of carbohydrate active enzymes and secondary metabolites.</title>
        <authorList>
            <person name="Sorensen T."/>
        </authorList>
    </citation>
    <scope>NUCLEOTIDE SEQUENCE [LARGE SCALE GENOMIC DNA]</scope>
    <source>
        <strain evidence="11 12">CBS 114990</strain>
    </source>
</reference>
<organism evidence="11 12">
    <name type="scientific">Apiospora hydei</name>
    <dbReference type="NCBI Taxonomy" id="1337664"/>
    <lineage>
        <taxon>Eukaryota</taxon>
        <taxon>Fungi</taxon>
        <taxon>Dikarya</taxon>
        <taxon>Ascomycota</taxon>
        <taxon>Pezizomycotina</taxon>
        <taxon>Sordariomycetes</taxon>
        <taxon>Xylariomycetidae</taxon>
        <taxon>Amphisphaeriales</taxon>
        <taxon>Apiosporaceae</taxon>
        <taxon>Apiospora</taxon>
    </lineage>
</organism>
<evidence type="ECO:0000256" key="6">
    <source>
        <dbReference type="ARBA" id="ARBA00022801"/>
    </source>
</evidence>
<dbReference type="PANTHER" id="PTHR33938">
    <property type="entry name" value="FERULOYL ESTERASE B-RELATED"/>
    <property type="match status" value="1"/>
</dbReference>
<comment type="caution">
    <text evidence="11">The sequence shown here is derived from an EMBL/GenBank/DDBJ whole genome shotgun (WGS) entry which is preliminary data.</text>
</comment>
<evidence type="ECO:0000256" key="3">
    <source>
        <dbReference type="ARBA" id="ARBA00022651"/>
    </source>
</evidence>
<protein>
    <recommendedName>
        <fullName evidence="10">Carboxylic ester hydrolase</fullName>
        <ecNumber evidence="10">3.1.1.-</ecNumber>
    </recommendedName>
</protein>
<keyword evidence="3" id="KW-0624">Polysaccharide degradation</keyword>
<evidence type="ECO:0000256" key="8">
    <source>
        <dbReference type="ARBA" id="ARBA00023157"/>
    </source>
</evidence>
<gene>
    <name evidence="11" type="ORF">PG997_000535</name>
</gene>
<keyword evidence="4" id="KW-0479">Metal-binding</keyword>
<keyword evidence="8" id="KW-1015">Disulfide bond</keyword>
<dbReference type="SUPFAM" id="SSF53474">
    <property type="entry name" value="alpha/beta-Hydrolases"/>
    <property type="match status" value="1"/>
</dbReference>
<keyword evidence="3" id="KW-0119">Carbohydrate metabolism</keyword>
<evidence type="ECO:0000256" key="7">
    <source>
        <dbReference type="ARBA" id="ARBA00022837"/>
    </source>
</evidence>
<keyword evidence="2" id="KW-0719">Serine esterase</keyword>
<comment type="similarity">
    <text evidence="1 10">Belongs to the tannase family.</text>
</comment>
<dbReference type="InterPro" id="IPR011118">
    <property type="entry name" value="Tannase/feruloyl_esterase"/>
</dbReference>
<dbReference type="RefSeq" id="XP_066674623.1">
    <property type="nucleotide sequence ID" value="XM_066804850.1"/>
</dbReference>
<keyword evidence="5" id="KW-0732">Signal</keyword>
<keyword evidence="12" id="KW-1185">Reference proteome</keyword>
<evidence type="ECO:0000256" key="5">
    <source>
        <dbReference type="ARBA" id="ARBA00022729"/>
    </source>
</evidence>
<accession>A0ABR1XAZ4</accession>
<dbReference type="Pfam" id="PF07519">
    <property type="entry name" value="Tannase"/>
    <property type="match status" value="1"/>
</dbReference>
<evidence type="ECO:0000256" key="9">
    <source>
        <dbReference type="ARBA" id="ARBA00034075"/>
    </source>
</evidence>
<evidence type="ECO:0000313" key="12">
    <source>
        <dbReference type="Proteomes" id="UP001433268"/>
    </source>
</evidence>
<evidence type="ECO:0000313" key="11">
    <source>
        <dbReference type="EMBL" id="KAK8093850.1"/>
    </source>
</evidence>